<reference evidence="1" key="1">
    <citation type="submission" date="2018-02" db="EMBL/GenBank/DDBJ databases">
        <title>Rhizophora mucronata_Transcriptome.</title>
        <authorList>
            <person name="Meera S.P."/>
            <person name="Sreeshan A."/>
            <person name="Augustine A."/>
        </authorList>
    </citation>
    <scope>NUCLEOTIDE SEQUENCE</scope>
    <source>
        <tissue evidence="1">Leaf</tissue>
    </source>
</reference>
<dbReference type="EMBL" id="GGEC01086704">
    <property type="protein sequence ID" value="MBX67188.1"/>
    <property type="molecule type" value="Transcribed_RNA"/>
</dbReference>
<proteinExistence type="predicted"/>
<sequence>MLWVSLTRNWPPSILDSCFSFHIHLQQGFQLFWLLGDSYYSDGLKPCCIIQ</sequence>
<protein>
    <submittedName>
        <fullName evidence="1">Uncharacterized protein</fullName>
    </submittedName>
</protein>
<name>A0A2P2QJI4_RHIMU</name>
<accession>A0A2P2QJI4</accession>
<organism evidence="1">
    <name type="scientific">Rhizophora mucronata</name>
    <name type="common">Asiatic mangrove</name>
    <dbReference type="NCBI Taxonomy" id="61149"/>
    <lineage>
        <taxon>Eukaryota</taxon>
        <taxon>Viridiplantae</taxon>
        <taxon>Streptophyta</taxon>
        <taxon>Embryophyta</taxon>
        <taxon>Tracheophyta</taxon>
        <taxon>Spermatophyta</taxon>
        <taxon>Magnoliopsida</taxon>
        <taxon>eudicotyledons</taxon>
        <taxon>Gunneridae</taxon>
        <taxon>Pentapetalae</taxon>
        <taxon>rosids</taxon>
        <taxon>fabids</taxon>
        <taxon>Malpighiales</taxon>
        <taxon>Rhizophoraceae</taxon>
        <taxon>Rhizophora</taxon>
    </lineage>
</organism>
<evidence type="ECO:0000313" key="1">
    <source>
        <dbReference type="EMBL" id="MBX67188.1"/>
    </source>
</evidence>
<dbReference type="AlphaFoldDB" id="A0A2P2QJI4"/>